<organism evidence="2">
    <name type="scientific">Pseudo-nitzschia australis</name>
    <dbReference type="NCBI Taxonomy" id="44445"/>
    <lineage>
        <taxon>Eukaryota</taxon>
        <taxon>Sar</taxon>
        <taxon>Stramenopiles</taxon>
        <taxon>Ochrophyta</taxon>
        <taxon>Bacillariophyta</taxon>
        <taxon>Bacillariophyceae</taxon>
        <taxon>Bacillariophycidae</taxon>
        <taxon>Bacillariales</taxon>
        <taxon>Bacillariaceae</taxon>
        <taxon>Pseudo-nitzschia</taxon>
    </lineage>
</organism>
<evidence type="ECO:0000313" key="2">
    <source>
        <dbReference type="EMBL" id="CAE0729898.1"/>
    </source>
</evidence>
<dbReference type="SUPFAM" id="SSF53254">
    <property type="entry name" value="Phosphoglycerate mutase-like"/>
    <property type="match status" value="1"/>
</dbReference>
<dbReference type="InterPro" id="IPR029033">
    <property type="entry name" value="His_PPase_superfam"/>
</dbReference>
<dbReference type="InterPro" id="IPR013078">
    <property type="entry name" value="His_Pase_superF_clade-1"/>
</dbReference>
<dbReference type="EMBL" id="HBIX01034701">
    <property type="protein sequence ID" value="CAE0729898.1"/>
    <property type="molecule type" value="Transcribed_RNA"/>
</dbReference>
<keyword evidence="1" id="KW-0732">Signal</keyword>
<accession>A0A7S4AXY0</accession>
<gene>
    <name evidence="2" type="ORF">PAUS00366_LOCUS22683</name>
</gene>
<dbReference type="GO" id="GO:0005829">
    <property type="term" value="C:cytosol"/>
    <property type="evidence" value="ECO:0007669"/>
    <property type="project" value="TreeGrafter"/>
</dbReference>
<dbReference type="AlphaFoldDB" id="A0A7S4AXY0"/>
<dbReference type="SMART" id="SM00855">
    <property type="entry name" value="PGAM"/>
    <property type="match status" value="1"/>
</dbReference>
<dbReference type="PANTHER" id="PTHR48100">
    <property type="entry name" value="BROAD-SPECIFICITY PHOSPHATASE YOR283W-RELATED"/>
    <property type="match status" value="1"/>
</dbReference>
<feature type="chain" id="PRO_5031007621" description="Phosphoglycerate mutase (2,3-diphosphoglycerate-dependent)" evidence="1">
    <location>
        <begin position="32"/>
        <end position="353"/>
    </location>
</feature>
<name>A0A7S4AXY0_9STRA</name>
<reference evidence="2" key="1">
    <citation type="submission" date="2021-01" db="EMBL/GenBank/DDBJ databases">
        <authorList>
            <person name="Corre E."/>
            <person name="Pelletier E."/>
            <person name="Niang G."/>
            <person name="Scheremetjew M."/>
            <person name="Finn R."/>
            <person name="Kale V."/>
            <person name="Holt S."/>
            <person name="Cochrane G."/>
            <person name="Meng A."/>
            <person name="Brown T."/>
            <person name="Cohen L."/>
        </authorList>
    </citation>
    <scope>NUCLEOTIDE SEQUENCE</scope>
    <source>
        <strain evidence="2">10249 10 AB</strain>
    </source>
</reference>
<evidence type="ECO:0000256" key="1">
    <source>
        <dbReference type="SAM" id="SignalP"/>
    </source>
</evidence>
<dbReference type="Gene3D" id="3.40.50.1240">
    <property type="entry name" value="Phosphoglycerate mutase-like"/>
    <property type="match status" value="1"/>
</dbReference>
<dbReference type="InterPro" id="IPR050275">
    <property type="entry name" value="PGM_Phosphatase"/>
</dbReference>
<protein>
    <recommendedName>
        <fullName evidence="3">Phosphoglycerate mutase (2,3-diphosphoglycerate-dependent)</fullName>
    </recommendedName>
</protein>
<proteinExistence type="predicted"/>
<dbReference type="GO" id="GO:0016791">
    <property type="term" value="F:phosphatase activity"/>
    <property type="evidence" value="ECO:0007669"/>
    <property type="project" value="TreeGrafter"/>
</dbReference>
<feature type="signal peptide" evidence="1">
    <location>
        <begin position="1"/>
        <end position="31"/>
    </location>
</feature>
<sequence>MTFAPLHGILILNHPLSLLLLLLSLAALSCSVYLPQGLLLFDKNTRAKSSKTFLPVQRRSKEAMTDTNSFLDLGFPDSVADPVGNSKRHQHGSSICDSEGFDDNDGLHRRRTVYLIRHGEAEHNVLEKLAQKKAEAEAKALNLSPEETHERMEDARKLVLQDTSLRDAPLTEKGRQQARETADKLKELIADEVIHHPTEAMCSPLSRCLETCKVILEDQDLKAHIRPEIAERRTLYPPDKPKPLDQLLRCTQEDGRFSIENMEQLLPETIRDEALIRESKEMLRERASEMFDLLMECDHRHVLVVSHKGFLRELERGLFGIPDSPLFDNCELRVYRLIFTMGDRQLFHLERMA</sequence>
<dbReference type="Pfam" id="PF00300">
    <property type="entry name" value="His_Phos_1"/>
    <property type="match status" value="1"/>
</dbReference>
<evidence type="ECO:0008006" key="3">
    <source>
        <dbReference type="Google" id="ProtNLM"/>
    </source>
</evidence>
<dbReference type="PANTHER" id="PTHR48100:SF44">
    <property type="entry name" value="PHOSPHATASE C1620.13-RELATED"/>
    <property type="match status" value="1"/>
</dbReference>
<dbReference type="CDD" id="cd07067">
    <property type="entry name" value="HP_PGM_like"/>
    <property type="match status" value="1"/>
</dbReference>